<dbReference type="Proteomes" id="UP000452235">
    <property type="component" value="Unassembled WGS sequence"/>
</dbReference>
<feature type="compositionally biased region" description="Basic and acidic residues" evidence="1">
    <location>
        <begin position="1089"/>
        <end position="1104"/>
    </location>
</feature>
<comment type="caution">
    <text evidence="3">The sequence shown here is derived from an EMBL/GenBank/DDBJ whole genome shotgun (WGS) entry which is preliminary data.</text>
</comment>
<dbReference type="PANTHER" id="PTHR10622">
    <property type="entry name" value="HET DOMAIN-CONTAINING PROTEIN"/>
    <property type="match status" value="1"/>
</dbReference>
<keyword evidence="4" id="KW-1185">Reference proteome</keyword>
<feature type="domain" description="Heterokaryon incompatibility" evidence="2">
    <location>
        <begin position="330"/>
        <end position="436"/>
    </location>
</feature>
<proteinExistence type="predicted"/>
<dbReference type="VEuPathDB" id="FungiDB:ATEG_04537"/>
<evidence type="ECO:0000259" key="2">
    <source>
        <dbReference type="Pfam" id="PF06985"/>
    </source>
</evidence>
<sequence length="1309" mass="148332">MSSFVTDWAQSSLSEALKDNVVDKAINNAVVREAAALGKLLTDFKELKKILNGEQKYKLRRLLNHFLSPSVRPKFIREFPKQTVDKDLIHGLPASQEVQTPFRMIDIDTKNMVDAFPLGPDDQYCIISHSWKGCEIDYQYFMKAKALDPEHLTAGENVDHTDIDLVVALCDKDLREAEEKVLAFLSDFKVDSIEELLRRFLKVKAVQWGLASAEAGVRRATAHRKKVEREAKYYTDLVEDFQNTGDVEKISDKAIAKAEKEEELAHARERQCREARSDQDDWIKRFDQRRRESYIIEDLLCALQRNKSLRKILNSIKHTKELFESRPFPRKGKKYVWLDTCCINKANVNEYTVSMPLMGDWYTNADLCLVHLDTKRSDEEWVNEWKYWKEEQQTFLERNVEQYDDITEVYSTKTDEHGEIVKNKVEWATRGWTLQELVLSKTTFYVNSLFEPLDRDIDRIGPYYHFCRFIRPYYKHSTCAEINKEVLKKNLSELRQGNKDHTSRVQNASRIIHLLEEIGFTAPKHIVDLTAKALIEDAVTTAAEATAADSESSPLVKRDEDQKFLETLCKGLVDLAPPKGQEKRKAVLDLLLRALAIETKPVIRKDRDYISDFGQVDTLGGWKKDISPDRFSAHSVIKTASDRNTTVPVDQVYSLMGILGVRFPVFSAEGVPKALARLLDEVVITSNDVSVFNWAGRHSGSSVQGRSLYPSNIQAFEVDPSPMNEAVMNTIRKEHLHKSEVAGRVNKMLIGAFDTVKQLDKECEILSSLKILIGILQEKKFASIQLRLEQLEDLMREITNAVKEEIEDRRKAKEQQEKKKIEEAMKEQGKQDEGDQQVKEEASNTGLFKRKPFKTPSFKLPDTDIKLSKMASAFSRGRDDAPSPSQKSSMDKSPGVGQEEVEVSKWKELTEKLDHVIKTLNEVSRKSDTPSSIATGGDEPHQSNSAKDVTKDNPSETEQETKMICPNPIAVTSAGIRGVFDIQRVVVTMQDADALKANVANAMSGQYIDGWCTISTGFAYTLVAFSCERDVLKQQLDIVHLVNREVSGEEESRNGKSSQETGGVDGNASSEGQTLCREKASPETTSSETQRDNPPDNKEDDPRHITPAQKKLGRMLKFVQESDLHAIAGEWVLARFSSVEGAKWFLCRLELGSGNDFYARRISTDAFTFVNAIPEPGLIRYWDLFMWNKKALACWMLSLTLDSMMSNKSAMDTLKKIDDIREQGFAQTKEGDDGAAHHHDLTPQEVGIMLKNFFMGEAKGQWADHLAGKIEVDAMGKIPVRIQGAIADLDKGQSLLPSMFHSGREIHMF</sequence>
<feature type="region of interest" description="Disordered" evidence="1">
    <location>
        <begin position="807"/>
        <end position="902"/>
    </location>
</feature>
<feature type="compositionally biased region" description="Basic and acidic residues" evidence="1">
    <location>
        <begin position="807"/>
        <end position="842"/>
    </location>
</feature>
<accession>A0A5M3YPM3</accession>
<dbReference type="OrthoDB" id="674604at2759"/>
<dbReference type="PANTHER" id="PTHR10622:SF10">
    <property type="entry name" value="HET DOMAIN-CONTAINING PROTEIN"/>
    <property type="match status" value="1"/>
</dbReference>
<dbReference type="EMBL" id="BLJY01000004">
    <property type="protein sequence ID" value="GFF15387.1"/>
    <property type="molecule type" value="Genomic_DNA"/>
</dbReference>
<feature type="region of interest" description="Disordered" evidence="1">
    <location>
        <begin position="921"/>
        <end position="962"/>
    </location>
</feature>
<organism evidence="3 4">
    <name type="scientific">Aspergillus terreus</name>
    <dbReference type="NCBI Taxonomy" id="33178"/>
    <lineage>
        <taxon>Eukaryota</taxon>
        <taxon>Fungi</taxon>
        <taxon>Dikarya</taxon>
        <taxon>Ascomycota</taxon>
        <taxon>Pezizomycotina</taxon>
        <taxon>Eurotiomycetes</taxon>
        <taxon>Eurotiomycetidae</taxon>
        <taxon>Eurotiales</taxon>
        <taxon>Aspergillaceae</taxon>
        <taxon>Aspergillus</taxon>
        <taxon>Aspergillus subgen. Circumdati</taxon>
    </lineage>
</organism>
<evidence type="ECO:0000313" key="4">
    <source>
        <dbReference type="Proteomes" id="UP000452235"/>
    </source>
</evidence>
<evidence type="ECO:0000313" key="3">
    <source>
        <dbReference type="EMBL" id="GFF15387.1"/>
    </source>
</evidence>
<name>A0A5M3YPM3_ASPTE</name>
<gene>
    <name evidence="3" type="ORF">ATEIFO6365_0004050600</name>
</gene>
<reference evidence="3 4" key="1">
    <citation type="submission" date="2020-01" db="EMBL/GenBank/DDBJ databases">
        <title>Aspergillus terreus IFO 6365 whole genome shotgun sequence.</title>
        <authorList>
            <person name="Kanamasa S."/>
            <person name="Takahashi H."/>
        </authorList>
    </citation>
    <scope>NUCLEOTIDE SEQUENCE [LARGE SCALE GENOMIC DNA]</scope>
    <source>
        <strain evidence="3 4">IFO 6365</strain>
    </source>
</reference>
<feature type="compositionally biased region" description="Polar residues" evidence="1">
    <location>
        <begin position="1055"/>
        <end position="1073"/>
    </location>
</feature>
<evidence type="ECO:0000256" key="1">
    <source>
        <dbReference type="SAM" id="MobiDB-lite"/>
    </source>
</evidence>
<dbReference type="Pfam" id="PF06985">
    <property type="entry name" value="HET"/>
    <property type="match status" value="1"/>
</dbReference>
<dbReference type="InterPro" id="IPR010730">
    <property type="entry name" value="HET"/>
</dbReference>
<protein>
    <recommendedName>
        <fullName evidence="2">Heterokaryon incompatibility domain-containing protein</fullName>
    </recommendedName>
</protein>
<feature type="region of interest" description="Disordered" evidence="1">
    <location>
        <begin position="1046"/>
        <end position="1105"/>
    </location>
</feature>